<evidence type="ECO:0000313" key="11">
    <source>
        <dbReference type="Proteomes" id="UP000016923"/>
    </source>
</evidence>
<comment type="function">
    <text evidence="7">Component of the PEX13-PEX14 docking complex, a translocon channel that specifically mediates the import of peroxisomal cargo proteins bound to PEX5 receptor. The PEX13-PEX14 docking complex forms a large import pore which can be opened to a diameter of about 9 nm. Mechanistically, PEX5 receptor along with cargo proteins associates with the PEX14 subunit of the PEX13-PEX14 docking complex in the cytosol, leading to the insertion of the receptor into the organelle membrane with the concomitant translocation of the cargo into the peroxisome matrix.</text>
</comment>
<dbReference type="InterPro" id="IPR025655">
    <property type="entry name" value="PEX14"/>
</dbReference>
<evidence type="ECO:0000256" key="1">
    <source>
        <dbReference type="ARBA" id="ARBA00005443"/>
    </source>
</evidence>
<evidence type="ECO:0000256" key="3">
    <source>
        <dbReference type="ARBA" id="ARBA00023140"/>
    </source>
</evidence>
<keyword evidence="7" id="KW-0472">Membrane</keyword>
<evidence type="ECO:0000313" key="10">
    <source>
        <dbReference type="EMBL" id="EPE07747.1"/>
    </source>
</evidence>
<dbReference type="GO" id="GO:0016560">
    <property type="term" value="P:protein import into peroxisome matrix, docking"/>
    <property type="evidence" value="ECO:0007669"/>
    <property type="project" value="UniProtKB-UniRule"/>
</dbReference>
<dbReference type="EMBL" id="KE148150">
    <property type="protein sequence ID" value="EPE07747.1"/>
    <property type="molecule type" value="Genomic_DNA"/>
</dbReference>
<reference evidence="10 11" key="1">
    <citation type="journal article" date="2013" name="BMC Genomics">
        <title>The genome and transcriptome of the pine saprophyte Ophiostoma piceae, and a comparison with the bark beetle-associated pine pathogen Grosmannia clavigera.</title>
        <authorList>
            <person name="Haridas S."/>
            <person name="Wang Y."/>
            <person name="Lim L."/>
            <person name="Massoumi Alamouti S."/>
            <person name="Jackman S."/>
            <person name="Docking R."/>
            <person name="Robertson G."/>
            <person name="Birol I."/>
            <person name="Bohlmann J."/>
            <person name="Breuil C."/>
        </authorList>
    </citation>
    <scope>NUCLEOTIDE SEQUENCE [LARGE SCALE GENOMIC DNA]</scope>
    <source>
        <strain evidence="10 11">UAMH 11346</strain>
    </source>
</reference>
<protein>
    <recommendedName>
        <fullName evidence="4 7">Peroxisomal membrane protein PEX14</fullName>
    </recommendedName>
    <alternativeName>
        <fullName evidence="5 7">Peroxin-14</fullName>
    </alternativeName>
</protein>
<dbReference type="AlphaFoldDB" id="S3C4N3"/>
<feature type="compositionally biased region" description="Basic and acidic residues" evidence="8">
    <location>
        <begin position="1"/>
        <end position="10"/>
    </location>
</feature>
<dbReference type="Pfam" id="PF04695">
    <property type="entry name" value="Pex14_N"/>
    <property type="match status" value="1"/>
</dbReference>
<dbReference type="HOGENOM" id="CLU_044743_0_0_1"/>
<dbReference type="GO" id="GO:1990429">
    <property type="term" value="C:peroxisomal importomer complex"/>
    <property type="evidence" value="ECO:0007669"/>
    <property type="project" value="TreeGrafter"/>
</dbReference>
<keyword evidence="2" id="KW-0811">Translocation</keyword>
<evidence type="ECO:0000256" key="6">
    <source>
        <dbReference type="ARBA" id="ARBA00046271"/>
    </source>
</evidence>
<keyword evidence="3 7" id="KW-0576">Peroxisome</keyword>
<dbReference type="Proteomes" id="UP000016923">
    <property type="component" value="Unassembled WGS sequence"/>
</dbReference>
<evidence type="ECO:0000256" key="7">
    <source>
        <dbReference type="RuleBase" id="RU367032"/>
    </source>
</evidence>
<dbReference type="Gene3D" id="1.10.10.10">
    <property type="entry name" value="Winged helix-like DNA-binding domain superfamily/Winged helix DNA-binding domain"/>
    <property type="match status" value="1"/>
</dbReference>
<feature type="compositionally biased region" description="Low complexity" evidence="8">
    <location>
        <begin position="59"/>
        <end position="80"/>
    </location>
</feature>
<evidence type="ECO:0000259" key="9">
    <source>
        <dbReference type="Pfam" id="PF04695"/>
    </source>
</evidence>
<feature type="compositionally biased region" description="Low complexity" evidence="8">
    <location>
        <begin position="21"/>
        <end position="42"/>
    </location>
</feature>
<dbReference type="InterPro" id="IPR036388">
    <property type="entry name" value="WH-like_DNA-bd_sf"/>
</dbReference>
<dbReference type="VEuPathDB" id="FungiDB:F503_00469"/>
<evidence type="ECO:0000256" key="5">
    <source>
        <dbReference type="ARBA" id="ARBA00029691"/>
    </source>
</evidence>
<accession>S3C4N3</accession>
<evidence type="ECO:0000256" key="4">
    <source>
        <dbReference type="ARBA" id="ARBA00029502"/>
    </source>
</evidence>
<dbReference type="GO" id="GO:0005778">
    <property type="term" value="C:peroxisomal membrane"/>
    <property type="evidence" value="ECO:0007669"/>
    <property type="project" value="UniProtKB-SubCell"/>
</dbReference>
<keyword evidence="11" id="KW-1185">Reference proteome</keyword>
<keyword evidence="7" id="KW-0813">Transport</keyword>
<comment type="subcellular location">
    <subcellularLocation>
        <location evidence="6 7">Peroxisome membrane</location>
    </subcellularLocation>
</comment>
<name>S3C4N3_OPHP1</name>
<feature type="domain" description="Peroxisome membrane anchor protein Pex14p N-terminal" evidence="9">
    <location>
        <begin position="82"/>
        <end position="126"/>
    </location>
</feature>
<dbReference type="PANTHER" id="PTHR23058">
    <property type="entry name" value="PEROXISOMAL MEMBRANE PROTEIN PEX14"/>
    <property type="match status" value="1"/>
</dbReference>
<sequence>MSDTDPKDEPSSASAPETHDTLSPPSSDGSSLSSASQADTPSQTESQEVREPQDADTQEPPSSESESESLPPTPSSSSSPDAPPTLDQARAFLRDPVVLRETPARKAAFLAAKGLSGKEIDLLLKEVADEEQPQAQESTAAAVAAPAAPATLPPIVTYPEFVANASPQPPPPLVTPQVLAAALYGTAATSSLLYAAAKLVLAPMVDALTEARTELHETAGSNLAALTEKLESIVSVVPPSLSAAAADKKEDVNEVEIDDASSASSYDDPTEVFHRDIGVQTSLPPSPVLPPTVTMDSTVPNLATGLSLASAPPPTASQLQADRLASLVESVRALSQGWVGSTDLHTEIKTTVEVFREDVDKLSRPPAFTYGGGGSGSGGMYNYGSAISGTGGSGTSGTKYPGYVTTTRNEPDDEIRKAKENIRRVKGALLSTRTFPTAR</sequence>
<comment type="similarity">
    <text evidence="1 7">Belongs to the peroxin-14 family.</text>
</comment>
<dbReference type="OMA" id="APIVTYP"/>
<evidence type="ECO:0000256" key="2">
    <source>
        <dbReference type="ARBA" id="ARBA00023010"/>
    </source>
</evidence>
<dbReference type="InterPro" id="IPR006785">
    <property type="entry name" value="Pex14_N"/>
</dbReference>
<dbReference type="GO" id="GO:0005102">
    <property type="term" value="F:signaling receptor binding"/>
    <property type="evidence" value="ECO:0007669"/>
    <property type="project" value="TreeGrafter"/>
</dbReference>
<dbReference type="PANTHER" id="PTHR23058:SF5">
    <property type="entry name" value="PEROXISOMAL MEMBRANE PROTEIN PEX14"/>
    <property type="match status" value="1"/>
</dbReference>
<keyword evidence="7" id="KW-0653">Protein transport</keyword>
<organism evidence="10 11">
    <name type="scientific">Ophiostoma piceae (strain UAMH 11346)</name>
    <name type="common">Sap stain fungus</name>
    <dbReference type="NCBI Taxonomy" id="1262450"/>
    <lineage>
        <taxon>Eukaryota</taxon>
        <taxon>Fungi</taxon>
        <taxon>Dikarya</taxon>
        <taxon>Ascomycota</taxon>
        <taxon>Pezizomycotina</taxon>
        <taxon>Sordariomycetes</taxon>
        <taxon>Sordariomycetidae</taxon>
        <taxon>Ophiostomatales</taxon>
        <taxon>Ophiostomataceae</taxon>
        <taxon>Ophiostoma</taxon>
    </lineage>
</organism>
<dbReference type="eggNOG" id="ENOG502S3Q3">
    <property type="taxonomic scope" value="Eukaryota"/>
</dbReference>
<dbReference type="OrthoDB" id="441517at2759"/>
<gene>
    <name evidence="10" type="ORF">F503_00469</name>
</gene>
<proteinExistence type="inferred from homology"/>
<evidence type="ECO:0000256" key="8">
    <source>
        <dbReference type="SAM" id="MobiDB-lite"/>
    </source>
</evidence>
<feature type="region of interest" description="Disordered" evidence="8">
    <location>
        <begin position="1"/>
        <end position="96"/>
    </location>
</feature>